<dbReference type="GO" id="GO:0005615">
    <property type="term" value="C:extracellular space"/>
    <property type="evidence" value="ECO:0007669"/>
    <property type="project" value="TreeGrafter"/>
</dbReference>
<keyword evidence="3" id="KW-0677">Repeat</keyword>
<name>A0A6J2L262_9CHIR</name>
<sequence>MRPYFFESRYRQLQAWAIPAPRQPAASMQPRQQPLSEPGPRGRRPVAPLLALLLLLALQRTGAAPAGPGESEKPGDNQEAYETAYEDYDYGLPSEFELPPWFSNLKTPGGPLLPEGILRQGALAAVHFLNFREGSPSDLQMLSTVYRASVWETAEKEQHVDVAFTTERFKPEGDKEKPLAECAARVIFRKGKPRPAVNIYCEGLAEKNKRQEDYLLYKHLKQLKPLLGVVHIPDRNGYIDPSLRPLWDLAALGSSYVMWDKTTNVLRYSLVQLTSVKQWKTDGEIDFDYTVQLHEFSTQEIIPCRIHLVWYPGKPLKVKYRCQETPGQASEVEEGSGGMVLTELTNN</sequence>
<evidence type="ECO:0000256" key="4">
    <source>
        <dbReference type="PROSITE-ProRule" id="PRU01377"/>
    </source>
</evidence>
<organism evidence="8 10">
    <name type="scientific">Phyllostomus discolor</name>
    <name type="common">pale spear-nosed bat</name>
    <dbReference type="NCBI Taxonomy" id="89673"/>
    <lineage>
        <taxon>Eukaryota</taxon>
        <taxon>Metazoa</taxon>
        <taxon>Chordata</taxon>
        <taxon>Craniata</taxon>
        <taxon>Vertebrata</taxon>
        <taxon>Euteleostomi</taxon>
        <taxon>Mammalia</taxon>
        <taxon>Eutheria</taxon>
        <taxon>Laurasiatheria</taxon>
        <taxon>Chiroptera</taxon>
        <taxon>Yangochiroptera</taxon>
        <taxon>Phyllostomidae</taxon>
        <taxon>Phyllostominae</taxon>
        <taxon>Phyllostomus</taxon>
    </lineage>
</organism>
<dbReference type="RefSeq" id="XP_028360974.1">
    <property type="nucleotide sequence ID" value="XM_028505173.2"/>
</dbReference>
<evidence type="ECO:0000313" key="8">
    <source>
        <dbReference type="Proteomes" id="UP000504628"/>
    </source>
</evidence>
<evidence type="ECO:0000256" key="2">
    <source>
        <dbReference type="ARBA" id="ARBA00022690"/>
    </source>
</evidence>
<reference evidence="10" key="2">
    <citation type="submission" date="2025-04" db="UniProtKB">
        <authorList>
            <consortium name="RefSeq"/>
        </authorList>
    </citation>
    <scope>IDENTIFICATION</scope>
    <source>
        <tissue evidence="10">Muscle</tissue>
    </source>
</reference>
<dbReference type="GO" id="GO:0008191">
    <property type="term" value="F:metalloendopeptidase inhibitor activity"/>
    <property type="evidence" value="ECO:0007669"/>
    <property type="project" value="UniProtKB-UniRule"/>
</dbReference>
<dbReference type="PROSITE" id="PS52033">
    <property type="entry name" value="CYSTATIN_LXN"/>
    <property type="match status" value="2"/>
</dbReference>
<evidence type="ECO:0000313" key="10">
    <source>
        <dbReference type="RefSeq" id="XP_028360974.1"/>
    </source>
</evidence>
<protein>
    <submittedName>
        <fullName evidence="7">Retinoic acid receptor responder 1</fullName>
    </submittedName>
    <submittedName>
        <fullName evidence="10">Retinoic acid receptor responder protein 1</fullName>
    </submittedName>
</protein>
<dbReference type="InterPro" id="IPR009684">
    <property type="entry name" value="Latexin"/>
</dbReference>
<dbReference type="GeneID" id="114491023"/>
<dbReference type="CTD" id="5918"/>
<evidence type="ECO:0000259" key="6">
    <source>
        <dbReference type="PROSITE" id="PS52033"/>
    </source>
</evidence>
<evidence type="ECO:0000313" key="7">
    <source>
        <dbReference type="EMBL" id="KAF6121389.1"/>
    </source>
</evidence>
<dbReference type="Proteomes" id="UP000664940">
    <property type="component" value="Unassembled WGS sequence"/>
</dbReference>
<evidence type="ECO:0000313" key="9">
    <source>
        <dbReference type="Proteomes" id="UP000664940"/>
    </source>
</evidence>
<keyword evidence="8" id="KW-1185">Reference proteome</keyword>
<gene>
    <name evidence="10" type="primary">RARRES1</name>
    <name evidence="7" type="ORF">HJG60_016065</name>
</gene>
<dbReference type="Pfam" id="PF06907">
    <property type="entry name" value="LXN"/>
    <property type="match status" value="1"/>
</dbReference>
<dbReference type="EMBL" id="JABVXQ010000003">
    <property type="protein sequence ID" value="KAF6121389.1"/>
    <property type="molecule type" value="Genomic_DNA"/>
</dbReference>
<comment type="similarity">
    <text evidence="1 4">Belongs to the protease inhibitor I47 (latexin) family.</text>
</comment>
<evidence type="ECO:0000256" key="5">
    <source>
        <dbReference type="SAM" id="MobiDB-lite"/>
    </source>
</evidence>
<reference evidence="7 9" key="1">
    <citation type="journal article" date="2020" name="Nature">
        <title>Six reference-quality genomes reveal evolution of bat adaptations.</title>
        <authorList>
            <person name="Jebb D."/>
            <person name="Huang Z."/>
            <person name="Pippel M."/>
            <person name="Hughes G.M."/>
            <person name="Lavrichenko K."/>
            <person name="Devanna P."/>
            <person name="Winkler S."/>
            <person name="Jermiin L.S."/>
            <person name="Skirmuntt E.C."/>
            <person name="Katzourakis A."/>
            <person name="Burkitt-Gray L."/>
            <person name="Ray D.A."/>
            <person name="Sullivan K.A.M."/>
            <person name="Roscito J.G."/>
            <person name="Kirilenko B.M."/>
            <person name="Davalos L.M."/>
            <person name="Corthals A.P."/>
            <person name="Power M.L."/>
            <person name="Jones G."/>
            <person name="Ransome R.D."/>
            <person name="Dechmann D.K.N."/>
            <person name="Locatelli A.G."/>
            <person name="Puechmaille S.J."/>
            <person name="Fedrigo O."/>
            <person name="Jarvis E.D."/>
            <person name="Hiller M."/>
            <person name="Vernes S.C."/>
            <person name="Myers E.W."/>
            <person name="Teeling E.C."/>
        </authorList>
    </citation>
    <scope>NUCLEOTIDE SEQUENCE [LARGE SCALE GENOMIC DNA]</scope>
    <source>
        <strain evidence="7">Bat1K_MPI-CBG_1</strain>
    </source>
</reference>
<dbReference type="PANTHER" id="PTHR28591">
    <property type="entry name" value="LATEXIN"/>
    <property type="match status" value="1"/>
</dbReference>
<proteinExistence type="inferred from homology"/>
<keyword evidence="2 4" id="KW-0646">Protease inhibitor</keyword>
<dbReference type="PANTHER" id="PTHR28591:SF2">
    <property type="entry name" value="RETINOIC ACID RECEPTOR RESPONDER PROTEIN 1"/>
    <property type="match status" value="1"/>
</dbReference>
<accession>A0A6J2L262</accession>
<evidence type="ECO:0000256" key="1">
    <source>
        <dbReference type="ARBA" id="ARBA00010083"/>
    </source>
</evidence>
<dbReference type="Proteomes" id="UP000504628">
    <property type="component" value="Chromosome 2"/>
</dbReference>
<dbReference type="Gene3D" id="3.10.450.10">
    <property type="match status" value="2"/>
</dbReference>
<dbReference type="AlphaFoldDB" id="A0A6J2L262"/>
<feature type="domain" description="Cystatin LXN-type" evidence="6">
    <location>
        <begin position="94"/>
        <end position="209"/>
    </location>
</feature>
<evidence type="ECO:0000256" key="3">
    <source>
        <dbReference type="ARBA" id="ARBA00022737"/>
    </source>
</evidence>
<feature type="domain" description="Cystatin LXN-type" evidence="6">
    <location>
        <begin position="228"/>
        <end position="331"/>
    </location>
</feature>
<dbReference type="SUPFAM" id="SSF54403">
    <property type="entry name" value="Cystatin/monellin"/>
    <property type="match status" value="2"/>
</dbReference>
<dbReference type="InterPro" id="IPR049897">
    <property type="entry name" value="CYSTATIN_LXN"/>
</dbReference>
<dbReference type="KEGG" id="pdic:114491023"/>
<dbReference type="OrthoDB" id="9254763at2759"/>
<keyword evidence="7 10" id="KW-0675">Receptor</keyword>
<feature type="region of interest" description="Disordered" evidence="5">
    <location>
        <begin position="21"/>
        <end position="44"/>
    </location>
</feature>
<dbReference type="InterPro" id="IPR046350">
    <property type="entry name" value="Cystatin_sf"/>
</dbReference>